<organism evidence="2 3">
    <name type="scientific">Eumeta variegata</name>
    <name type="common">Bagworm moth</name>
    <name type="synonym">Eumeta japonica</name>
    <dbReference type="NCBI Taxonomy" id="151549"/>
    <lineage>
        <taxon>Eukaryota</taxon>
        <taxon>Metazoa</taxon>
        <taxon>Ecdysozoa</taxon>
        <taxon>Arthropoda</taxon>
        <taxon>Hexapoda</taxon>
        <taxon>Insecta</taxon>
        <taxon>Pterygota</taxon>
        <taxon>Neoptera</taxon>
        <taxon>Endopterygota</taxon>
        <taxon>Lepidoptera</taxon>
        <taxon>Glossata</taxon>
        <taxon>Ditrysia</taxon>
        <taxon>Tineoidea</taxon>
        <taxon>Psychidae</taxon>
        <taxon>Oiketicinae</taxon>
        <taxon>Eumeta</taxon>
    </lineage>
</organism>
<dbReference type="OrthoDB" id="425681at2759"/>
<feature type="region of interest" description="Disordered" evidence="1">
    <location>
        <begin position="203"/>
        <end position="228"/>
    </location>
</feature>
<name>A0A4C1V9S7_EUMVA</name>
<evidence type="ECO:0000313" key="2">
    <source>
        <dbReference type="EMBL" id="GBP35551.1"/>
    </source>
</evidence>
<evidence type="ECO:0000256" key="1">
    <source>
        <dbReference type="SAM" id="MobiDB-lite"/>
    </source>
</evidence>
<accession>A0A4C1V9S7</accession>
<protein>
    <submittedName>
        <fullName evidence="2">Uncharacterized protein</fullName>
    </submittedName>
</protein>
<sequence>MPFVCRQPSNPCAFGVRAVKMVRIKRIQNKTNDSVKKRGMKINVGKTTVMAFERGESTTEYDIFIESEKFEQAKDLIRPRLPEKKGLDRQTDGQQTDPIRVPFFLSEQTLDFLPNFHKVNQFLEQVVMSMPKKYNNEHIEFNSIDKRGCAHNTAALLTVACGEAGGQYCGITFPSVTPSSCVLPQPSFGFSFKEVIRSRSRVTSRRQPVCPPPRERDKQDAHIGHKHR</sequence>
<evidence type="ECO:0000313" key="3">
    <source>
        <dbReference type="Proteomes" id="UP000299102"/>
    </source>
</evidence>
<feature type="compositionally biased region" description="Basic and acidic residues" evidence="1">
    <location>
        <begin position="213"/>
        <end position="228"/>
    </location>
</feature>
<reference evidence="2 3" key="1">
    <citation type="journal article" date="2019" name="Commun. Biol.">
        <title>The bagworm genome reveals a unique fibroin gene that provides high tensile strength.</title>
        <authorList>
            <person name="Kono N."/>
            <person name="Nakamura H."/>
            <person name="Ohtoshi R."/>
            <person name="Tomita M."/>
            <person name="Numata K."/>
            <person name="Arakawa K."/>
        </authorList>
    </citation>
    <scope>NUCLEOTIDE SEQUENCE [LARGE SCALE GENOMIC DNA]</scope>
</reference>
<dbReference type="Proteomes" id="UP000299102">
    <property type="component" value="Unassembled WGS sequence"/>
</dbReference>
<comment type="caution">
    <text evidence="2">The sequence shown here is derived from an EMBL/GenBank/DDBJ whole genome shotgun (WGS) entry which is preliminary data.</text>
</comment>
<dbReference type="AlphaFoldDB" id="A0A4C1V9S7"/>
<proteinExistence type="predicted"/>
<dbReference type="EMBL" id="BGZK01000305">
    <property type="protein sequence ID" value="GBP35551.1"/>
    <property type="molecule type" value="Genomic_DNA"/>
</dbReference>
<keyword evidence="3" id="KW-1185">Reference proteome</keyword>
<gene>
    <name evidence="2" type="ORF">EVAR_17412_1</name>
</gene>